<dbReference type="InterPro" id="IPR022751">
    <property type="entry name" value="Alpha_mannosyltransferase"/>
</dbReference>
<dbReference type="GO" id="GO:0006493">
    <property type="term" value="P:protein O-linked glycosylation"/>
    <property type="evidence" value="ECO:0007669"/>
    <property type="project" value="TreeGrafter"/>
</dbReference>
<keyword evidence="3" id="KW-0328">Glycosyltransferase</keyword>
<evidence type="ECO:0000256" key="6">
    <source>
        <dbReference type="ARBA" id="ARBA00022968"/>
    </source>
</evidence>
<evidence type="ECO:0000256" key="9">
    <source>
        <dbReference type="ARBA" id="ARBA00023180"/>
    </source>
</evidence>
<dbReference type="Proteomes" id="UP001211907">
    <property type="component" value="Unassembled WGS sequence"/>
</dbReference>
<evidence type="ECO:0000256" key="3">
    <source>
        <dbReference type="ARBA" id="ARBA00022676"/>
    </source>
</evidence>
<evidence type="ECO:0000256" key="8">
    <source>
        <dbReference type="ARBA" id="ARBA00023136"/>
    </source>
</evidence>
<dbReference type="SUPFAM" id="SSF53448">
    <property type="entry name" value="Nucleotide-diphospho-sugar transferases"/>
    <property type="match status" value="1"/>
</dbReference>
<comment type="similarity">
    <text evidence="2">Belongs to the MNN1/MNT family.</text>
</comment>
<keyword evidence="5" id="KW-0812">Transmembrane</keyword>
<evidence type="ECO:0000256" key="10">
    <source>
        <dbReference type="SAM" id="SignalP"/>
    </source>
</evidence>
<proteinExistence type="inferred from homology"/>
<comment type="subcellular location">
    <subcellularLocation>
        <location evidence="1">Membrane</location>
        <topology evidence="1">Single-pass type II membrane protein</topology>
    </subcellularLocation>
</comment>
<keyword evidence="8" id="KW-0472">Membrane</keyword>
<dbReference type="InterPro" id="IPR029044">
    <property type="entry name" value="Nucleotide-diphossugar_trans"/>
</dbReference>
<protein>
    <submittedName>
        <fullName evidence="11">Uncharacterized protein</fullName>
    </submittedName>
</protein>
<feature type="signal peptide" evidence="10">
    <location>
        <begin position="1"/>
        <end position="22"/>
    </location>
</feature>
<keyword evidence="12" id="KW-1185">Reference proteome</keyword>
<evidence type="ECO:0000256" key="2">
    <source>
        <dbReference type="ARBA" id="ARBA00009105"/>
    </source>
</evidence>
<organism evidence="11 12">
    <name type="scientific">Physocladia obscura</name>
    <dbReference type="NCBI Taxonomy" id="109957"/>
    <lineage>
        <taxon>Eukaryota</taxon>
        <taxon>Fungi</taxon>
        <taxon>Fungi incertae sedis</taxon>
        <taxon>Chytridiomycota</taxon>
        <taxon>Chytridiomycota incertae sedis</taxon>
        <taxon>Chytridiomycetes</taxon>
        <taxon>Chytridiales</taxon>
        <taxon>Chytriomycetaceae</taxon>
        <taxon>Physocladia</taxon>
    </lineage>
</organism>
<keyword evidence="9" id="KW-0325">Glycoprotein</keyword>
<keyword evidence="4" id="KW-0808">Transferase</keyword>
<dbReference type="EMBL" id="JADGJH010002103">
    <property type="protein sequence ID" value="KAJ3103468.1"/>
    <property type="molecule type" value="Genomic_DNA"/>
</dbReference>
<keyword evidence="7" id="KW-1133">Transmembrane helix</keyword>
<gene>
    <name evidence="11" type="ORF">HK100_004199</name>
</gene>
<reference evidence="11" key="1">
    <citation type="submission" date="2020-05" db="EMBL/GenBank/DDBJ databases">
        <title>Phylogenomic resolution of chytrid fungi.</title>
        <authorList>
            <person name="Stajich J.E."/>
            <person name="Amses K."/>
            <person name="Simmons R."/>
            <person name="Seto K."/>
            <person name="Myers J."/>
            <person name="Bonds A."/>
            <person name="Quandt C.A."/>
            <person name="Barry K."/>
            <person name="Liu P."/>
            <person name="Grigoriev I."/>
            <person name="Longcore J.E."/>
            <person name="James T.Y."/>
        </authorList>
    </citation>
    <scope>NUCLEOTIDE SEQUENCE</scope>
    <source>
        <strain evidence="11">JEL0513</strain>
    </source>
</reference>
<keyword evidence="6" id="KW-0735">Signal-anchor</keyword>
<evidence type="ECO:0000313" key="11">
    <source>
        <dbReference type="EMBL" id="KAJ3103468.1"/>
    </source>
</evidence>
<evidence type="ECO:0000256" key="7">
    <source>
        <dbReference type="ARBA" id="ARBA00022989"/>
    </source>
</evidence>
<dbReference type="AlphaFoldDB" id="A0AAD5XCS2"/>
<dbReference type="GO" id="GO:0005794">
    <property type="term" value="C:Golgi apparatus"/>
    <property type="evidence" value="ECO:0007669"/>
    <property type="project" value="TreeGrafter"/>
</dbReference>
<evidence type="ECO:0000256" key="5">
    <source>
        <dbReference type="ARBA" id="ARBA00022692"/>
    </source>
</evidence>
<feature type="non-terminal residue" evidence="11">
    <location>
        <position position="539"/>
    </location>
</feature>
<dbReference type="PANTHER" id="PTHR31392">
    <property type="entry name" value="ALPHA-1,3-MANNOSYLTRANSFERASE MNN1-RELATED"/>
    <property type="match status" value="1"/>
</dbReference>
<dbReference type="GO" id="GO:0000033">
    <property type="term" value="F:alpha-1,3-mannosyltransferase activity"/>
    <property type="evidence" value="ECO:0007669"/>
    <property type="project" value="TreeGrafter"/>
</dbReference>
<accession>A0AAD5XCS2</accession>
<evidence type="ECO:0000256" key="4">
    <source>
        <dbReference type="ARBA" id="ARBA00022679"/>
    </source>
</evidence>
<dbReference type="GO" id="GO:0016020">
    <property type="term" value="C:membrane"/>
    <property type="evidence" value="ECO:0007669"/>
    <property type="project" value="UniProtKB-SubCell"/>
</dbReference>
<feature type="chain" id="PRO_5042241310" evidence="10">
    <location>
        <begin position="23"/>
        <end position="539"/>
    </location>
</feature>
<dbReference type="Pfam" id="PF11051">
    <property type="entry name" value="Mannosyl_trans3"/>
    <property type="match status" value="1"/>
</dbReference>
<sequence>MIRPRTALKVLVTLAALVLLLAISGHNYVEDIEIIDENSREQQFIPPAMPQANSQINAARPVPAVEKSLSELETQIDLKQAQLLDFLNGEDINSNQNVFGGSLSGMESPFDIKSTWDHVHQYATLILRKKYKKYKILDLSRRVRACLIAYTILYDKPLLVSSLSHDIEFLRNELKSIVDELSFGSMTRLYPWISPRFDSVKAMQDYFFRPDISPLGIAFAAGKSQFILVLHSILTLRKVLNCTLPIEVHYLGPEDLPENMVATLNSMPGVRTVDLTQYFNRPTAWGWSIKPFAILAAGFRNVIFMDADTLFLKNPEIMVQESVIYQKTGQLFFHDRSLPNGSSTEWFLRVNPVPTNYAMSLRYMKRLTYHEMESGVVVIDKSKTSALHALLLVCRMNSYAERTTTDVYIHGDKETFWMSWDMTRTPYQFVPVFGSSIGYKNDHGKVCGGLLHVGEDLQPLWWNGGILTRKLNESYGFLSLGFIALDLTGENIDWEVETESKPYCLGIKDSKNKIIKLGVKEKYLESIYRLLYEDLTRYG</sequence>
<comment type="caution">
    <text evidence="11">The sequence shown here is derived from an EMBL/GenBank/DDBJ whole genome shotgun (WGS) entry which is preliminary data.</text>
</comment>
<dbReference type="PANTHER" id="PTHR31392:SF1">
    <property type="entry name" value="ALPHA-1,3-MANNOSYLTRANSFERASE MNN1-RELATED"/>
    <property type="match status" value="1"/>
</dbReference>
<evidence type="ECO:0000313" key="12">
    <source>
        <dbReference type="Proteomes" id="UP001211907"/>
    </source>
</evidence>
<evidence type="ECO:0000256" key="1">
    <source>
        <dbReference type="ARBA" id="ARBA00004606"/>
    </source>
</evidence>
<name>A0AAD5XCS2_9FUNG</name>
<keyword evidence="10" id="KW-0732">Signal</keyword>